<name>A0A430Q184_SCHBO</name>
<organism evidence="7 8">
    <name type="scientific">Schistosoma bovis</name>
    <name type="common">Blood fluke</name>
    <dbReference type="NCBI Taxonomy" id="6184"/>
    <lineage>
        <taxon>Eukaryota</taxon>
        <taxon>Metazoa</taxon>
        <taxon>Spiralia</taxon>
        <taxon>Lophotrochozoa</taxon>
        <taxon>Platyhelminthes</taxon>
        <taxon>Trematoda</taxon>
        <taxon>Digenea</taxon>
        <taxon>Strigeidida</taxon>
        <taxon>Schistosomatoidea</taxon>
        <taxon>Schistosomatidae</taxon>
        <taxon>Schistosoma</taxon>
    </lineage>
</organism>
<feature type="transmembrane region" description="Helical" evidence="6">
    <location>
        <begin position="120"/>
        <end position="142"/>
    </location>
</feature>
<evidence type="ECO:0000313" key="8">
    <source>
        <dbReference type="Proteomes" id="UP000290809"/>
    </source>
</evidence>
<comment type="subcellular location">
    <subcellularLocation>
        <location evidence="1">Membrane</location>
        <topology evidence="1">Multi-pass membrane protein</topology>
    </subcellularLocation>
</comment>
<comment type="caution">
    <text evidence="7">The sequence shown here is derived from an EMBL/GenBank/DDBJ whole genome shotgun (WGS) entry which is preliminary data.</text>
</comment>
<accession>A0A430Q184</accession>
<keyword evidence="5 6" id="KW-0472">Membrane</keyword>
<keyword evidence="8" id="KW-1185">Reference proteome</keyword>
<sequence>MQHSNHDDIHEHNENVNSMSSSHLVNHGNDGLFLSYTYLGIYLLCLGIWWWIQALRQHYSTIKHKHHNEQSTTTVSIGSRGCCKHSRGEGLCKVICCLIGIGVELITLKLGRHHEYAQFPFYTAMLLVGLLDICMSTTIIVLPKGFDSMIYALPFFVHTYCLRAQSYQQPHITETCCLLISYWGLIVGCSMIHEMMMLTSMKAVDVVVVMMAVFNNSLLWTWIKCFSVMIHGSWICQSGFLLNSPFNQAWDESDHDKVMLTVVIFVWHMFIVMIGQLLLLIVMAKCYGVSSDWTEMTNLSIRRTPSLYKYDRESLNKSNSINQYDNIEYTQLLNTDYIE</sequence>
<evidence type="ECO:0000256" key="5">
    <source>
        <dbReference type="ARBA" id="ARBA00023136"/>
    </source>
</evidence>
<evidence type="ECO:0000256" key="6">
    <source>
        <dbReference type="SAM" id="Phobius"/>
    </source>
</evidence>
<evidence type="ECO:0008006" key="9">
    <source>
        <dbReference type="Google" id="ProtNLM"/>
    </source>
</evidence>
<dbReference type="Pfam" id="PF04819">
    <property type="entry name" value="DUF716"/>
    <property type="match status" value="1"/>
</dbReference>
<evidence type="ECO:0000256" key="1">
    <source>
        <dbReference type="ARBA" id="ARBA00004141"/>
    </source>
</evidence>
<feature type="transmembrane region" description="Helical" evidence="6">
    <location>
        <begin position="204"/>
        <end position="223"/>
    </location>
</feature>
<feature type="transmembrane region" description="Helical" evidence="6">
    <location>
        <begin position="172"/>
        <end position="192"/>
    </location>
</feature>
<keyword evidence="3 6" id="KW-0812">Transmembrane</keyword>
<comment type="similarity">
    <text evidence="2">Belongs to the TMEM45 family.</text>
</comment>
<evidence type="ECO:0000313" key="7">
    <source>
        <dbReference type="EMBL" id="RTG81483.1"/>
    </source>
</evidence>
<dbReference type="GO" id="GO:0016020">
    <property type="term" value="C:membrane"/>
    <property type="evidence" value="ECO:0007669"/>
    <property type="project" value="UniProtKB-SubCell"/>
</dbReference>
<evidence type="ECO:0000256" key="3">
    <source>
        <dbReference type="ARBA" id="ARBA00022692"/>
    </source>
</evidence>
<dbReference type="Proteomes" id="UP000290809">
    <property type="component" value="Unassembled WGS sequence"/>
</dbReference>
<proteinExistence type="inferred from homology"/>
<evidence type="ECO:0000256" key="2">
    <source>
        <dbReference type="ARBA" id="ARBA00006948"/>
    </source>
</evidence>
<keyword evidence="4 6" id="KW-1133">Transmembrane helix</keyword>
<dbReference type="InterPro" id="IPR006904">
    <property type="entry name" value="DUF716"/>
</dbReference>
<protein>
    <recommendedName>
        <fullName evidence="9">Transmembrane protein 45B</fullName>
    </recommendedName>
</protein>
<dbReference type="InterPro" id="IPR042127">
    <property type="entry name" value="TMEM45"/>
</dbReference>
<evidence type="ECO:0000256" key="4">
    <source>
        <dbReference type="ARBA" id="ARBA00022989"/>
    </source>
</evidence>
<dbReference type="AlphaFoldDB" id="A0A430Q184"/>
<feature type="transmembrane region" description="Helical" evidence="6">
    <location>
        <begin position="258"/>
        <end position="282"/>
    </location>
</feature>
<reference evidence="7 8" key="1">
    <citation type="journal article" date="2019" name="PLoS Pathog.">
        <title>Genome sequence of the bovine parasite Schistosoma bovis Tanzania.</title>
        <authorList>
            <person name="Oey H."/>
            <person name="Zakrzewski M."/>
            <person name="Gobert G."/>
            <person name="Gravermann K."/>
            <person name="Stoye J."/>
            <person name="Jones M."/>
            <person name="Mcmanus D."/>
            <person name="Krause L."/>
        </authorList>
    </citation>
    <scope>NUCLEOTIDE SEQUENCE [LARGE SCALE GENOMIC DNA]</scope>
    <source>
        <strain evidence="7 8">TAN1997</strain>
    </source>
</reference>
<dbReference type="PANTHER" id="PTHR16007">
    <property type="entry name" value="EPIDIDYMAL MEMBRANE PROTEIN E9-RELATED"/>
    <property type="match status" value="1"/>
</dbReference>
<feature type="transmembrane region" description="Helical" evidence="6">
    <location>
        <begin position="33"/>
        <end position="52"/>
    </location>
</feature>
<dbReference type="PANTHER" id="PTHR16007:SF15">
    <property type="entry name" value="TRANSMEMBRANE PROTEIN 45B"/>
    <property type="match status" value="1"/>
</dbReference>
<dbReference type="EMBL" id="QMKO01003340">
    <property type="protein sequence ID" value="RTG81483.1"/>
    <property type="molecule type" value="Genomic_DNA"/>
</dbReference>
<gene>
    <name evidence="7" type="ORF">DC041_0000158</name>
</gene>